<dbReference type="SUPFAM" id="SSF47336">
    <property type="entry name" value="ACP-like"/>
    <property type="match status" value="1"/>
</dbReference>
<dbReference type="Proteomes" id="UP000626109">
    <property type="component" value="Unassembled WGS sequence"/>
</dbReference>
<dbReference type="InterPro" id="IPR000873">
    <property type="entry name" value="AMP-dep_synth/lig_dom"/>
</dbReference>
<reference evidence="4" key="1">
    <citation type="submission" date="2021-02" db="EMBL/GenBank/DDBJ databases">
        <authorList>
            <person name="Dougan E. K."/>
            <person name="Rhodes N."/>
            <person name="Thang M."/>
            <person name="Chan C."/>
        </authorList>
    </citation>
    <scope>NUCLEOTIDE SEQUENCE</scope>
</reference>
<dbReference type="Gene3D" id="3.30.300.30">
    <property type="match status" value="1"/>
</dbReference>
<dbReference type="InterPro" id="IPR042099">
    <property type="entry name" value="ANL_N_sf"/>
</dbReference>
<feature type="non-terminal residue" evidence="4">
    <location>
        <position position="1086"/>
    </location>
</feature>
<evidence type="ECO:0000313" key="5">
    <source>
        <dbReference type="Proteomes" id="UP000626109"/>
    </source>
</evidence>
<dbReference type="InterPro" id="IPR009081">
    <property type="entry name" value="PP-bd_ACP"/>
</dbReference>
<dbReference type="PROSITE" id="PS00455">
    <property type="entry name" value="AMP_BINDING"/>
    <property type="match status" value="1"/>
</dbReference>
<feature type="domain" description="Carrier" evidence="3">
    <location>
        <begin position="599"/>
        <end position="673"/>
    </location>
</feature>
<dbReference type="Pfam" id="PF00501">
    <property type="entry name" value="AMP-binding"/>
    <property type="match status" value="1"/>
</dbReference>
<dbReference type="CDD" id="cd05235">
    <property type="entry name" value="SDR_e1"/>
    <property type="match status" value="1"/>
</dbReference>
<dbReference type="InterPro" id="IPR036291">
    <property type="entry name" value="NAD(P)-bd_dom_sf"/>
</dbReference>
<evidence type="ECO:0000256" key="2">
    <source>
        <dbReference type="ARBA" id="ARBA00022553"/>
    </source>
</evidence>
<dbReference type="InterPro" id="IPR036736">
    <property type="entry name" value="ACP-like_sf"/>
</dbReference>
<dbReference type="PANTHER" id="PTHR44845:SF6">
    <property type="entry name" value="BETA-ALANINE-ACTIVATING ENZYME"/>
    <property type="match status" value="1"/>
</dbReference>
<gene>
    <name evidence="4" type="ORF">PGLA2088_LOCUS14556</name>
</gene>
<dbReference type="Gene3D" id="3.40.50.12780">
    <property type="entry name" value="N-terminal domain of ligase-like"/>
    <property type="match status" value="1"/>
</dbReference>
<dbReference type="Pfam" id="PF00550">
    <property type="entry name" value="PP-binding"/>
    <property type="match status" value="1"/>
</dbReference>
<dbReference type="Pfam" id="PF07993">
    <property type="entry name" value="NAD_binding_4"/>
    <property type="match status" value="1"/>
</dbReference>
<proteinExistence type="predicted"/>
<name>A0A813IY97_POLGL</name>
<dbReference type="EMBL" id="CAJNNW010017771">
    <property type="protein sequence ID" value="CAE8661569.1"/>
    <property type="molecule type" value="Genomic_DNA"/>
</dbReference>
<dbReference type="Gene3D" id="3.40.50.1820">
    <property type="entry name" value="alpha/beta hydrolase"/>
    <property type="match status" value="1"/>
</dbReference>
<keyword evidence="2" id="KW-0597">Phosphoprotein</keyword>
<dbReference type="SUPFAM" id="SSF56801">
    <property type="entry name" value="Acetyl-CoA synthetase-like"/>
    <property type="match status" value="1"/>
</dbReference>
<sequence length="1086" mass="118053">MRTARRILRPSFPRLLTPCSSGVLRHTASWRLARRVVGTPLSPNVLSARFGSAVQSSKHLPELAPAEQYDKHYADLFRAAALEYSSLVALEGPHAKFTYAELDAVTDKLAAFLRINYRAAPETVVGIYMERCEDYVIALLAIWKAGAAYVPIELAYPSSLLEAVLDEVAPSVVLTKSAYNQNLPLNATTFLMDDDWQQAVQRTSPNLAVLEENKATLDNLGYVVMSGGSTGRPKGIEAPFRSPQTSYLWRYSISGYQPGARVGCNVFFVWEVLRPLLRGGTTVVIPDDIIFDSARLFPYLKSKEISEVLFTPSLFEALLHATEPAMLKSLPLEVVWLNGEVNTTKLLQTARDLLPNVKFNTTYSISECGEVCAGLLDADRPDCPKFCPVGKMADFVSHRLVDTETGTEVKKGEAGELWVSGPGVGRGYTKNPAKTAEAFVTHQGTPYYRTGDLARELHDGVMEILGRCDFMVKVRGYSVVLGAVEAAIKKLVGVAQVCVVAQGEEGTDKRIAAYFCESGPAELRGRMPVSTAAIDDYGRSPVLFQELLKELPHYAVPSVFIKIKTMPLNKASTKTDRFALPPLPAQPPSAAIAADFSYDGSEAASRLVFEEVLKLPEGTLTTESNFFEFGGHSLLVTHLLSRVHALGGPRVPVADFIRAPTVAGLSRLARGEASPTEPARFLPSEVEKHSGGMTGVSLAVKAYWNFIVFSNSSQRVLLTGATGYVGAHILNKLMRSSQSQVFCLVRGPRDYKGNETDREVARSRLIAHLGAHGLSSELDMDRLQVVVGDVGLPHLGMDTDDYRYLQQMVDVVIHTAANVNLAYNYDVLESINTQGTANAIDFARGGKVKALHYVSTNGIFPESGPAASFAETDIPPHHLLQTGYGQTKWVAERLVAKAAQLGLPTVTYRLGNVAGPSQGMGWNDKDSNLLFMRACLDNGAVPGGDWSIELTPVDFIAQFIVNCMMDIKFANNKTFHLINSSKLPLNLLARVAAGKGFPITRPTPSSWCGELSDSEGLLSVVLGDEALESLLGRHHTYLQSNIEAACAHFGMSYPRASEELLSGYVDRLVAENLLPGPPNAGGLRLG</sequence>
<dbReference type="InterPro" id="IPR010080">
    <property type="entry name" value="Thioester_reductase-like_dom"/>
</dbReference>
<evidence type="ECO:0000256" key="1">
    <source>
        <dbReference type="ARBA" id="ARBA00022450"/>
    </source>
</evidence>
<protein>
    <recommendedName>
        <fullName evidence="3">Carrier domain-containing protein</fullName>
    </recommendedName>
</protein>
<dbReference type="InterPro" id="IPR029058">
    <property type="entry name" value="AB_hydrolase_fold"/>
</dbReference>
<accession>A0A813IY97</accession>
<evidence type="ECO:0000313" key="4">
    <source>
        <dbReference type="EMBL" id="CAE8661569.1"/>
    </source>
</evidence>
<evidence type="ECO:0000259" key="3">
    <source>
        <dbReference type="PROSITE" id="PS50075"/>
    </source>
</evidence>
<dbReference type="InterPro" id="IPR045851">
    <property type="entry name" value="AMP-bd_C_sf"/>
</dbReference>
<organism evidence="4 5">
    <name type="scientific">Polarella glacialis</name>
    <name type="common">Dinoflagellate</name>
    <dbReference type="NCBI Taxonomy" id="89957"/>
    <lineage>
        <taxon>Eukaryota</taxon>
        <taxon>Sar</taxon>
        <taxon>Alveolata</taxon>
        <taxon>Dinophyceae</taxon>
        <taxon>Suessiales</taxon>
        <taxon>Suessiaceae</taxon>
        <taxon>Polarella</taxon>
    </lineage>
</organism>
<dbReference type="InterPro" id="IPR013120">
    <property type="entry name" value="FAR_NAD-bd"/>
</dbReference>
<dbReference type="AlphaFoldDB" id="A0A813IY97"/>
<dbReference type="PROSITE" id="PS50075">
    <property type="entry name" value="CARRIER"/>
    <property type="match status" value="1"/>
</dbReference>
<dbReference type="PROSITE" id="PS00012">
    <property type="entry name" value="PHOSPHOPANTETHEINE"/>
    <property type="match status" value="1"/>
</dbReference>
<dbReference type="Gene3D" id="3.40.50.720">
    <property type="entry name" value="NAD(P)-binding Rossmann-like Domain"/>
    <property type="match status" value="1"/>
</dbReference>
<dbReference type="PANTHER" id="PTHR44845">
    <property type="entry name" value="CARRIER DOMAIN-CONTAINING PROTEIN"/>
    <property type="match status" value="1"/>
</dbReference>
<dbReference type="InterPro" id="IPR006162">
    <property type="entry name" value="Ppantetheine_attach_site"/>
</dbReference>
<comment type="caution">
    <text evidence="4">The sequence shown here is derived from an EMBL/GenBank/DDBJ whole genome shotgun (WGS) entry which is preliminary data.</text>
</comment>
<dbReference type="NCBIfam" id="TIGR01746">
    <property type="entry name" value="Thioester-redct"/>
    <property type="match status" value="1"/>
</dbReference>
<keyword evidence="1" id="KW-0596">Phosphopantetheine</keyword>
<dbReference type="SUPFAM" id="SSF51735">
    <property type="entry name" value="NAD(P)-binding Rossmann-fold domains"/>
    <property type="match status" value="1"/>
</dbReference>
<dbReference type="InterPro" id="IPR020845">
    <property type="entry name" value="AMP-binding_CS"/>
</dbReference>